<accession>A0A4Y2N1Z4</accession>
<dbReference type="OrthoDB" id="6431693at2759"/>
<evidence type="ECO:0000313" key="3">
    <source>
        <dbReference type="Proteomes" id="UP000499080"/>
    </source>
</evidence>
<sequence length="122" mass="14309">MSKRRVVKPRYERLPNGTPISAANEEDLSDLIRMIVREEIQKVLSRIATCTDDGPDDLESIIRGEVRSTLAPLTRDEPSPYRTERRTDQSFWRPRQRLKQDGRRRNQQYAERTREGGRNVTV</sequence>
<comment type="caution">
    <text evidence="2">The sequence shown here is derived from an EMBL/GenBank/DDBJ whole genome shotgun (WGS) entry which is preliminary data.</text>
</comment>
<gene>
    <name evidence="2" type="ORF">AVEN_231836_1</name>
</gene>
<protein>
    <submittedName>
        <fullName evidence="2">Uncharacterized protein</fullName>
    </submittedName>
</protein>
<evidence type="ECO:0000313" key="2">
    <source>
        <dbReference type="EMBL" id="GBN32902.1"/>
    </source>
</evidence>
<feature type="region of interest" description="Disordered" evidence="1">
    <location>
        <begin position="1"/>
        <end position="22"/>
    </location>
</feature>
<evidence type="ECO:0000256" key="1">
    <source>
        <dbReference type="SAM" id="MobiDB-lite"/>
    </source>
</evidence>
<name>A0A4Y2N1Z4_ARAVE</name>
<reference evidence="2 3" key="1">
    <citation type="journal article" date="2019" name="Sci. Rep.">
        <title>Orb-weaving spider Araneus ventricosus genome elucidates the spidroin gene catalogue.</title>
        <authorList>
            <person name="Kono N."/>
            <person name="Nakamura H."/>
            <person name="Ohtoshi R."/>
            <person name="Moran D.A.P."/>
            <person name="Shinohara A."/>
            <person name="Yoshida Y."/>
            <person name="Fujiwara M."/>
            <person name="Mori M."/>
            <person name="Tomita M."/>
            <person name="Arakawa K."/>
        </authorList>
    </citation>
    <scope>NUCLEOTIDE SEQUENCE [LARGE SCALE GENOMIC DNA]</scope>
</reference>
<feature type="region of interest" description="Disordered" evidence="1">
    <location>
        <begin position="69"/>
        <end position="122"/>
    </location>
</feature>
<dbReference type="AlphaFoldDB" id="A0A4Y2N1Z4"/>
<feature type="compositionally biased region" description="Basic and acidic residues" evidence="1">
    <location>
        <begin position="74"/>
        <end position="88"/>
    </location>
</feature>
<dbReference type="Proteomes" id="UP000499080">
    <property type="component" value="Unassembled WGS sequence"/>
</dbReference>
<organism evidence="2 3">
    <name type="scientific">Araneus ventricosus</name>
    <name type="common">Orbweaver spider</name>
    <name type="synonym">Epeira ventricosa</name>
    <dbReference type="NCBI Taxonomy" id="182803"/>
    <lineage>
        <taxon>Eukaryota</taxon>
        <taxon>Metazoa</taxon>
        <taxon>Ecdysozoa</taxon>
        <taxon>Arthropoda</taxon>
        <taxon>Chelicerata</taxon>
        <taxon>Arachnida</taxon>
        <taxon>Araneae</taxon>
        <taxon>Araneomorphae</taxon>
        <taxon>Entelegynae</taxon>
        <taxon>Araneoidea</taxon>
        <taxon>Araneidae</taxon>
        <taxon>Araneus</taxon>
    </lineage>
</organism>
<keyword evidence="3" id="KW-1185">Reference proteome</keyword>
<feature type="compositionally biased region" description="Basic and acidic residues" evidence="1">
    <location>
        <begin position="111"/>
        <end position="122"/>
    </location>
</feature>
<proteinExistence type="predicted"/>
<dbReference type="EMBL" id="BGPR01008308">
    <property type="protein sequence ID" value="GBN32902.1"/>
    <property type="molecule type" value="Genomic_DNA"/>
</dbReference>